<dbReference type="GeneID" id="9804183"/>
<name>E3M1P6_CAERE</name>
<reference evidence="1" key="1">
    <citation type="submission" date="2007-07" db="EMBL/GenBank/DDBJ databases">
        <title>PCAP assembly of the Caenorhabditis remanei genome.</title>
        <authorList>
            <consortium name="The Caenorhabditis remanei Sequencing Consortium"/>
            <person name="Wilson R.K."/>
        </authorList>
    </citation>
    <scope>NUCLEOTIDE SEQUENCE [LARGE SCALE GENOMIC DNA]</scope>
    <source>
        <strain evidence="1">PB4641</strain>
    </source>
</reference>
<evidence type="ECO:0000313" key="1">
    <source>
        <dbReference type="EMBL" id="EFO88726.1"/>
    </source>
</evidence>
<dbReference type="AlphaFoldDB" id="E3M1P6"/>
<dbReference type="EMBL" id="DS268421">
    <property type="protein sequence ID" value="EFO88726.1"/>
    <property type="molecule type" value="Genomic_DNA"/>
</dbReference>
<dbReference type="RefSeq" id="XP_003109937.2">
    <property type="nucleotide sequence ID" value="XM_003109889.2"/>
</dbReference>
<accession>E3M1P6</accession>
<protein>
    <submittedName>
        <fullName evidence="1">Uncharacterized protein</fullName>
    </submittedName>
</protein>
<sequence>MGSQKGDGSKDVGHRHAVIREKLRLLREGSDCARQRSLERQAEVLGRIHTQIRELHQETVEIVRIVSKVDAAIKEWAAGKNNK</sequence>
<proteinExistence type="predicted"/>
<gene>
    <name evidence="1" type="ORF">CRE_06357</name>
</gene>
<organism evidence="2">
    <name type="scientific">Caenorhabditis remanei</name>
    <name type="common">Caenorhabditis vulgaris</name>
    <dbReference type="NCBI Taxonomy" id="31234"/>
    <lineage>
        <taxon>Eukaryota</taxon>
        <taxon>Metazoa</taxon>
        <taxon>Ecdysozoa</taxon>
        <taxon>Nematoda</taxon>
        <taxon>Chromadorea</taxon>
        <taxon>Rhabditida</taxon>
        <taxon>Rhabditina</taxon>
        <taxon>Rhabditomorpha</taxon>
        <taxon>Rhabditoidea</taxon>
        <taxon>Rhabditidae</taxon>
        <taxon>Peloderinae</taxon>
        <taxon>Caenorhabditis</taxon>
    </lineage>
</organism>
<dbReference type="Proteomes" id="UP000008281">
    <property type="component" value="Unassembled WGS sequence"/>
</dbReference>
<dbReference type="HOGENOM" id="CLU_2544756_0_0_1"/>
<evidence type="ECO:0000313" key="2">
    <source>
        <dbReference type="Proteomes" id="UP000008281"/>
    </source>
</evidence>
<keyword evidence="2" id="KW-1185">Reference proteome</keyword>
<dbReference type="CTD" id="9804183"/>
<dbReference type="KEGG" id="crq:GCK72_006917"/>